<gene>
    <name evidence="2" type="ORF">V6N12_049153</name>
</gene>
<dbReference type="Proteomes" id="UP001472677">
    <property type="component" value="Unassembled WGS sequence"/>
</dbReference>
<protein>
    <submittedName>
        <fullName evidence="2">Uncharacterized protein</fullName>
    </submittedName>
</protein>
<evidence type="ECO:0000313" key="3">
    <source>
        <dbReference type="Proteomes" id="UP001472677"/>
    </source>
</evidence>
<reference evidence="2 3" key="1">
    <citation type="journal article" date="2024" name="G3 (Bethesda)">
        <title>Genome assembly of Hibiscus sabdariffa L. provides insights into metabolisms of medicinal natural products.</title>
        <authorList>
            <person name="Kim T."/>
        </authorList>
    </citation>
    <scope>NUCLEOTIDE SEQUENCE [LARGE SCALE GENOMIC DNA]</scope>
    <source>
        <strain evidence="2">TK-2024</strain>
        <tissue evidence="2">Old leaves</tissue>
    </source>
</reference>
<proteinExistence type="predicted"/>
<keyword evidence="3" id="KW-1185">Reference proteome</keyword>
<organism evidence="2 3">
    <name type="scientific">Hibiscus sabdariffa</name>
    <name type="common">roselle</name>
    <dbReference type="NCBI Taxonomy" id="183260"/>
    <lineage>
        <taxon>Eukaryota</taxon>
        <taxon>Viridiplantae</taxon>
        <taxon>Streptophyta</taxon>
        <taxon>Embryophyta</taxon>
        <taxon>Tracheophyta</taxon>
        <taxon>Spermatophyta</taxon>
        <taxon>Magnoliopsida</taxon>
        <taxon>eudicotyledons</taxon>
        <taxon>Gunneridae</taxon>
        <taxon>Pentapetalae</taxon>
        <taxon>rosids</taxon>
        <taxon>malvids</taxon>
        <taxon>Malvales</taxon>
        <taxon>Malvaceae</taxon>
        <taxon>Malvoideae</taxon>
        <taxon>Hibiscus</taxon>
    </lineage>
</organism>
<comment type="caution">
    <text evidence="2">The sequence shown here is derived from an EMBL/GenBank/DDBJ whole genome shotgun (WGS) entry which is preliminary data.</text>
</comment>
<feature type="region of interest" description="Disordered" evidence="1">
    <location>
        <begin position="92"/>
        <end position="112"/>
    </location>
</feature>
<name>A0ABR2EJC9_9ROSI</name>
<evidence type="ECO:0000256" key="1">
    <source>
        <dbReference type="SAM" id="MobiDB-lite"/>
    </source>
</evidence>
<dbReference type="EMBL" id="JBBPBM010000013">
    <property type="protein sequence ID" value="KAK8562102.1"/>
    <property type="molecule type" value="Genomic_DNA"/>
</dbReference>
<sequence>MDRSNVASQIEAINAMCAEKDYNNCSPRENSPVRSNTYEVYEVNLVGENPKLRNASVCPILKEGGVSYRDALVSIPGVDSTPTIKEIEGLVVGPDSNNRSLDQEEPEAVKEL</sequence>
<accession>A0ABR2EJC9</accession>
<evidence type="ECO:0000313" key="2">
    <source>
        <dbReference type="EMBL" id="KAK8562102.1"/>
    </source>
</evidence>